<feature type="region of interest" description="Disordered" evidence="1">
    <location>
        <begin position="105"/>
        <end position="133"/>
    </location>
</feature>
<reference evidence="2" key="1">
    <citation type="submission" date="2023-01" db="EMBL/GenBank/DDBJ databases">
        <title>Genome assembly of the deep-sea coral Lophelia pertusa.</title>
        <authorList>
            <person name="Herrera S."/>
            <person name="Cordes E."/>
        </authorList>
    </citation>
    <scope>NUCLEOTIDE SEQUENCE</scope>
    <source>
        <strain evidence="2">USNM1676648</strain>
        <tissue evidence="2">Polyp</tissue>
    </source>
</reference>
<evidence type="ECO:0000313" key="2">
    <source>
        <dbReference type="EMBL" id="KAJ7354917.1"/>
    </source>
</evidence>
<accession>A0A9W9YK82</accession>
<comment type="caution">
    <text evidence="2">The sequence shown here is derived from an EMBL/GenBank/DDBJ whole genome shotgun (WGS) entry which is preliminary data.</text>
</comment>
<evidence type="ECO:0000313" key="3">
    <source>
        <dbReference type="Proteomes" id="UP001163046"/>
    </source>
</evidence>
<feature type="region of interest" description="Disordered" evidence="1">
    <location>
        <begin position="62"/>
        <end position="85"/>
    </location>
</feature>
<dbReference type="EMBL" id="MU827330">
    <property type="protein sequence ID" value="KAJ7354917.1"/>
    <property type="molecule type" value="Genomic_DNA"/>
</dbReference>
<organism evidence="2 3">
    <name type="scientific">Desmophyllum pertusum</name>
    <dbReference type="NCBI Taxonomy" id="174260"/>
    <lineage>
        <taxon>Eukaryota</taxon>
        <taxon>Metazoa</taxon>
        <taxon>Cnidaria</taxon>
        <taxon>Anthozoa</taxon>
        <taxon>Hexacorallia</taxon>
        <taxon>Scleractinia</taxon>
        <taxon>Caryophylliina</taxon>
        <taxon>Caryophylliidae</taxon>
        <taxon>Desmophyllum</taxon>
    </lineage>
</organism>
<dbReference type="Proteomes" id="UP001163046">
    <property type="component" value="Unassembled WGS sequence"/>
</dbReference>
<proteinExistence type="predicted"/>
<sequence length="133" mass="15212">MPKRKDLHGESSLKKKRSRCRQRCGHCQRLLSKSQYHEHRRLYFNPSLDQWKTVEYIKNIRSSASAPEDVPGSSSSESEGVDGNLDSSSFGQLFKIFLEVIQAPLESDESDESDHRSSEDEDEGTDYVDSDRV</sequence>
<evidence type="ECO:0000256" key="1">
    <source>
        <dbReference type="SAM" id="MobiDB-lite"/>
    </source>
</evidence>
<keyword evidence="3" id="KW-1185">Reference proteome</keyword>
<gene>
    <name evidence="2" type="ORF">OS493_029026</name>
</gene>
<feature type="compositionally biased region" description="Low complexity" evidence="1">
    <location>
        <begin position="67"/>
        <end position="83"/>
    </location>
</feature>
<name>A0A9W9YK82_9CNID</name>
<feature type="compositionally biased region" description="Acidic residues" evidence="1">
    <location>
        <begin position="119"/>
        <end position="133"/>
    </location>
</feature>
<protein>
    <submittedName>
        <fullName evidence="2">Uncharacterized protein</fullName>
    </submittedName>
</protein>
<dbReference type="AlphaFoldDB" id="A0A9W9YK82"/>